<dbReference type="GO" id="GO:0046354">
    <property type="term" value="P:mannan biosynthetic process"/>
    <property type="evidence" value="ECO:0007669"/>
    <property type="project" value="TreeGrafter"/>
</dbReference>
<evidence type="ECO:0000313" key="11">
    <source>
        <dbReference type="EMBL" id="KAE9962045.1"/>
    </source>
</evidence>
<dbReference type="PANTHER" id="PTHR31646">
    <property type="entry name" value="ALPHA-1,2-MANNOSYLTRANSFERASE MNN2"/>
    <property type="match status" value="1"/>
</dbReference>
<comment type="caution">
    <text evidence="11">The sequence shown here is derived from an EMBL/GenBank/DDBJ whole genome shotgun (WGS) entry which is preliminary data.</text>
</comment>
<dbReference type="Gene3D" id="3.90.550.10">
    <property type="entry name" value="Spore Coat Polysaccharide Biosynthesis Protein SpsA, Chain A"/>
    <property type="match status" value="1"/>
</dbReference>
<gene>
    <name evidence="11" type="ORF">BLS_000903</name>
</gene>
<dbReference type="AlphaFoldDB" id="A0A8H3U2J2"/>
<evidence type="ECO:0000256" key="7">
    <source>
        <dbReference type="ARBA" id="ARBA00022989"/>
    </source>
</evidence>
<evidence type="ECO:0000256" key="10">
    <source>
        <dbReference type="SAM" id="MobiDB-lite"/>
    </source>
</evidence>
<dbReference type="GO" id="GO:0000026">
    <property type="term" value="F:alpha-1,2-mannosyltransferase activity"/>
    <property type="evidence" value="ECO:0007669"/>
    <property type="project" value="TreeGrafter"/>
</dbReference>
<proteinExistence type="inferred from homology"/>
<dbReference type="Proteomes" id="UP000433883">
    <property type="component" value="Unassembled WGS sequence"/>
</dbReference>
<keyword evidence="4" id="KW-0808">Transferase</keyword>
<dbReference type="InterPro" id="IPR029044">
    <property type="entry name" value="Nucleotide-diphossugar_trans"/>
</dbReference>
<protein>
    <recommendedName>
        <fullName evidence="13">Glycosyltransferase family 71 protein</fullName>
    </recommendedName>
</protein>
<evidence type="ECO:0000256" key="2">
    <source>
        <dbReference type="ARBA" id="ARBA00004922"/>
    </source>
</evidence>
<evidence type="ECO:0000256" key="1">
    <source>
        <dbReference type="ARBA" id="ARBA00004323"/>
    </source>
</evidence>
<sequence length="586" mass="64368">MRFTVPRLALTSLILAISTFLYLSYPTRFTWPHIPANEEKGPQRLTTKPPPPAPPPASQAASDQSRPIPPHNSTASPVLLDFWRTWASHIVAAKPRIGPVQVAWAAANIPAKQFDPYATRGKPVNHIEISDEDVNSLKGSHAQIRGSLEDFHVEEEVKKLYAGTGIVTVAGGEFFGPSIVGIRMLRQTGSTLPVEVFLADWSEYEPKICEEVYPALNARCIVVTDYVLPDVPEQRVPDLPSITHFQLKALALLLSSFEQILYLDSDSIPLLDPQSELFSRPPYTHTGYIGWPDFWLGTESPIFYTIAGKGGDFPSDLPRTSSETGQLLIDKRRHLRTLLLATYYNVWGPEYYYPLLSQGGMGQGDKNTFETAAIVLGVPYYRVITPTKSLGRFDGGQFKGSGMVQFHPTDDYRKYGKKAAQSSSSISASASAMISASVSAMSSASVSATTSATAEATQMAGHAPLLSSPAENKEKRRSKRQVSEALGNNDPSIRPAFLHANTPKMNAGHLVDEGDLNDKNSGEALRLWGSLEDQEKLFGVDLERKVWGEMVTSACDLENVIYEWEGRSDICGRLKNHRAKIFAGGE</sequence>
<dbReference type="Pfam" id="PF11051">
    <property type="entry name" value="Mannosyl_trans3"/>
    <property type="match status" value="2"/>
</dbReference>
<keyword evidence="8" id="KW-0333">Golgi apparatus</keyword>
<evidence type="ECO:0000256" key="5">
    <source>
        <dbReference type="ARBA" id="ARBA00022692"/>
    </source>
</evidence>
<keyword evidence="9" id="KW-0472">Membrane</keyword>
<evidence type="ECO:0000256" key="3">
    <source>
        <dbReference type="ARBA" id="ARBA00009105"/>
    </source>
</evidence>
<evidence type="ECO:0000256" key="6">
    <source>
        <dbReference type="ARBA" id="ARBA00022968"/>
    </source>
</evidence>
<feature type="region of interest" description="Disordered" evidence="10">
    <location>
        <begin position="34"/>
        <end position="71"/>
    </location>
</feature>
<dbReference type="InterPro" id="IPR022751">
    <property type="entry name" value="Alpha_mannosyltransferase"/>
</dbReference>
<feature type="compositionally biased region" description="Pro residues" evidence="10">
    <location>
        <begin position="48"/>
        <end position="57"/>
    </location>
</feature>
<evidence type="ECO:0000256" key="4">
    <source>
        <dbReference type="ARBA" id="ARBA00022679"/>
    </source>
</evidence>
<dbReference type="GO" id="GO:0000139">
    <property type="term" value="C:Golgi membrane"/>
    <property type="evidence" value="ECO:0007669"/>
    <property type="project" value="UniProtKB-SubCell"/>
</dbReference>
<evidence type="ECO:0000313" key="12">
    <source>
        <dbReference type="Proteomes" id="UP000433883"/>
    </source>
</evidence>
<comment type="similarity">
    <text evidence="3">Belongs to the MNN1/MNT family.</text>
</comment>
<reference evidence="11 12" key="1">
    <citation type="submission" date="2019-11" db="EMBL/GenBank/DDBJ databases">
        <title>Venturia inaequalis Genome Resource.</title>
        <authorList>
            <person name="Lichtner F.J."/>
        </authorList>
    </citation>
    <scope>NUCLEOTIDE SEQUENCE [LARGE SCALE GENOMIC DNA]</scope>
    <source>
        <strain evidence="11">Bline_iso_100314</strain>
    </source>
</reference>
<feature type="region of interest" description="Disordered" evidence="10">
    <location>
        <begin position="455"/>
        <end position="498"/>
    </location>
</feature>
<keyword evidence="7" id="KW-1133">Transmembrane helix</keyword>
<keyword evidence="6" id="KW-0735">Signal-anchor</keyword>
<comment type="subcellular location">
    <subcellularLocation>
        <location evidence="1">Golgi apparatus membrane</location>
        <topology evidence="1">Single-pass type II membrane protein</topology>
    </subcellularLocation>
</comment>
<accession>A0A8H3U2J2</accession>
<evidence type="ECO:0008006" key="13">
    <source>
        <dbReference type="Google" id="ProtNLM"/>
    </source>
</evidence>
<keyword evidence="5" id="KW-0812">Transmembrane</keyword>
<dbReference type="EMBL" id="WNWQ01001187">
    <property type="protein sequence ID" value="KAE9962045.1"/>
    <property type="molecule type" value="Genomic_DNA"/>
</dbReference>
<evidence type="ECO:0000256" key="8">
    <source>
        <dbReference type="ARBA" id="ARBA00023034"/>
    </source>
</evidence>
<dbReference type="PANTHER" id="PTHR31646:SF1">
    <property type="entry name" value="ALPHA-1,2-MANNOSYLTRANSFERASE MNN2"/>
    <property type="match status" value="1"/>
</dbReference>
<name>A0A8H3U2J2_VENIN</name>
<organism evidence="11 12">
    <name type="scientific">Venturia inaequalis</name>
    <name type="common">Apple scab fungus</name>
    <dbReference type="NCBI Taxonomy" id="5025"/>
    <lineage>
        <taxon>Eukaryota</taxon>
        <taxon>Fungi</taxon>
        <taxon>Dikarya</taxon>
        <taxon>Ascomycota</taxon>
        <taxon>Pezizomycotina</taxon>
        <taxon>Dothideomycetes</taxon>
        <taxon>Pleosporomycetidae</taxon>
        <taxon>Venturiales</taxon>
        <taxon>Venturiaceae</taxon>
        <taxon>Venturia</taxon>
    </lineage>
</organism>
<evidence type="ECO:0000256" key="9">
    <source>
        <dbReference type="ARBA" id="ARBA00023136"/>
    </source>
</evidence>
<comment type="pathway">
    <text evidence="2">Protein modification; protein glycosylation.</text>
</comment>
<dbReference type="SUPFAM" id="SSF53448">
    <property type="entry name" value="Nucleotide-diphospho-sugar transferases"/>
    <property type="match status" value="1"/>
</dbReference>